<dbReference type="STRING" id="929556.Solca_0783"/>
<gene>
    <name evidence="1" type="ordered locus">Solca_0783</name>
</gene>
<dbReference type="KEGG" id="scn:Solca_0783"/>
<protein>
    <submittedName>
        <fullName evidence="1">Uncharacterized protein</fullName>
    </submittedName>
</protein>
<proteinExistence type="predicted"/>
<sequence length="39" mass="4498">MDYGLSTMDTIKKSKYNLHIILQSSIFAPHLKIKCENES</sequence>
<dbReference type="HOGENOM" id="CLU_3317125_0_0_10"/>
<dbReference type="EMBL" id="CP003349">
    <property type="protein sequence ID" value="AFD05902.1"/>
    <property type="molecule type" value="Genomic_DNA"/>
</dbReference>
<evidence type="ECO:0000313" key="2">
    <source>
        <dbReference type="Proteomes" id="UP000007590"/>
    </source>
</evidence>
<name>H8KPK4_SOLCM</name>
<evidence type="ECO:0000313" key="1">
    <source>
        <dbReference type="EMBL" id="AFD05902.1"/>
    </source>
</evidence>
<reference evidence="1" key="1">
    <citation type="submission" date="2012-02" db="EMBL/GenBank/DDBJ databases">
        <title>The complete genome of Solitalea canadensis DSM 3403.</title>
        <authorList>
            <consortium name="US DOE Joint Genome Institute (JGI-PGF)"/>
            <person name="Lucas S."/>
            <person name="Copeland A."/>
            <person name="Lapidus A."/>
            <person name="Glavina del Rio T."/>
            <person name="Dalin E."/>
            <person name="Tice H."/>
            <person name="Bruce D."/>
            <person name="Goodwin L."/>
            <person name="Pitluck S."/>
            <person name="Peters L."/>
            <person name="Ovchinnikova G."/>
            <person name="Lu M."/>
            <person name="Kyrpides N."/>
            <person name="Mavromatis K."/>
            <person name="Ivanova N."/>
            <person name="Brettin T."/>
            <person name="Detter J.C."/>
            <person name="Han C."/>
            <person name="Larimer F."/>
            <person name="Land M."/>
            <person name="Hauser L."/>
            <person name="Markowitz V."/>
            <person name="Cheng J.-F."/>
            <person name="Hugenholtz P."/>
            <person name="Woyke T."/>
            <person name="Wu D."/>
            <person name="Spring S."/>
            <person name="Schroeder M."/>
            <person name="Kopitz M."/>
            <person name="Brambilla E."/>
            <person name="Klenk H.-P."/>
            <person name="Eisen J.A."/>
        </authorList>
    </citation>
    <scope>NUCLEOTIDE SEQUENCE</scope>
    <source>
        <strain evidence="1">DSM 3403</strain>
    </source>
</reference>
<dbReference type="Proteomes" id="UP000007590">
    <property type="component" value="Chromosome"/>
</dbReference>
<keyword evidence="2" id="KW-1185">Reference proteome</keyword>
<organism evidence="1 2">
    <name type="scientific">Solitalea canadensis (strain ATCC 29591 / DSM 3403 / JCM 21819 / LMG 8368 / NBRC 15130 / NCIMB 12057 / USAM 9D)</name>
    <name type="common">Flexibacter canadensis</name>
    <dbReference type="NCBI Taxonomy" id="929556"/>
    <lineage>
        <taxon>Bacteria</taxon>
        <taxon>Pseudomonadati</taxon>
        <taxon>Bacteroidota</taxon>
        <taxon>Sphingobacteriia</taxon>
        <taxon>Sphingobacteriales</taxon>
        <taxon>Sphingobacteriaceae</taxon>
        <taxon>Solitalea</taxon>
    </lineage>
</organism>
<accession>H8KPK4</accession>
<dbReference type="AlphaFoldDB" id="H8KPK4"/>